<dbReference type="SMART" id="SM00220">
    <property type="entry name" value="S_TKc"/>
    <property type="match status" value="1"/>
</dbReference>
<dbReference type="EMBL" id="QPFP01000056">
    <property type="protein sequence ID" value="TEB25484.1"/>
    <property type="molecule type" value="Genomic_DNA"/>
</dbReference>
<gene>
    <name evidence="2" type="ORF">FA13DRAFT_1796381</name>
</gene>
<dbReference type="Pfam" id="PF00069">
    <property type="entry name" value="Pkinase"/>
    <property type="match status" value="1"/>
</dbReference>
<dbReference type="OrthoDB" id="4062651at2759"/>
<evidence type="ECO:0000259" key="1">
    <source>
        <dbReference type="PROSITE" id="PS50011"/>
    </source>
</evidence>
<dbReference type="InterPro" id="IPR011009">
    <property type="entry name" value="Kinase-like_dom_sf"/>
</dbReference>
<reference evidence="2 3" key="1">
    <citation type="journal article" date="2019" name="Nat. Ecol. Evol.">
        <title>Megaphylogeny resolves global patterns of mushroom evolution.</title>
        <authorList>
            <person name="Varga T."/>
            <person name="Krizsan K."/>
            <person name="Foldi C."/>
            <person name="Dima B."/>
            <person name="Sanchez-Garcia M."/>
            <person name="Sanchez-Ramirez S."/>
            <person name="Szollosi G.J."/>
            <person name="Szarkandi J.G."/>
            <person name="Papp V."/>
            <person name="Albert L."/>
            <person name="Andreopoulos W."/>
            <person name="Angelini C."/>
            <person name="Antonin V."/>
            <person name="Barry K.W."/>
            <person name="Bougher N.L."/>
            <person name="Buchanan P."/>
            <person name="Buyck B."/>
            <person name="Bense V."/>
            <person name="Catcheside P."/>
            <person name="Chovatia M."/>
            <person name="Cooper J."/>
            <person name="Damon W."/>
            <person name="Desjardin D."/>
            <person name="Finy P."/>
            <person name="Geml J."/>
            <person name="Haridas S."/>
            <person name="Hughes K."/>
            <person name="Justo A."/>
            <person name="Karasinski D."/>
            <person name="Kautmanova I."/>
            <person name="Kiss B."/>
            <person name="Kocsube S."/>
            <person name="Kotiranta H."/>
            <person name="LaButti K.M."/>
            <person name="Lechner B.E."/>
            <person name="Liimatainen K."/>
            <person name="Lipzen A."/>
            <person name="Lukacs Z."/>
            <person name="Mihaltcheva S."/>
            <person name="Morgado L.N."/>
            <person name="Niskanen T."/>
            <person name="Noordeloos M.E."/>
            <person name="Ohm R.A."/>
            <person name="Ortiz-Santana B."/>
            <person name="Ovrebo C."/>
            <person name="Racz N."/>
            <person name="Riley R."/>
            <person name="Savchenko A."/>
            <person name="Shiryaev A."/>
            <person name="Soop K."/>
            <person name="Spirin V."/>
            <person name="Szebenyi C."/>
            <person name="Tomsovsky M."/>
            <person name="Tulloss R.E."/>
            <person name="Uehling J."/>
            <person name="Grigoriev I.V."/>
            <person name="Vagvolgyi C."/>
            <person name="Papp T."/>
            <person name="Martin F.M."/>
            <person name="Miettinen O."/>
            <person name="Hibbett D.S."/>
            <person name="Nagy L.G."/>
        </authorList>
    </citation>
    <scope>NUCLEOTIDE SEQUENCE [LARGE SCALE GENOMIC DNA]</scope>
    <source>
        <strain evidence="2 3">FP101781</strain>
    </source>
</reference>
<dbReference type="PANTHER" id="PTHR23257:SF958">
    <property type="entry name" value="SERINE_THREONINE-PROTEIN KINASE WNK4"/>
    <property type="match status" value="1"/>
</dbReference>
<dbReference type="Proteomes" id="UP000298030">
    <property type="component" value="Unassembled WGS sequence"/>
</dbReference>
<sequence length="286" mass="31271">MTISAAEVYINPSTTIYPNSTTNVTMGQYRGHPARFTEKRQLNFHSRAGIDVHATPRTQVILRRAHESPRHIPVAGIYQTGNALGSRTFLVEAPYDYTQLEGHIISILNADAILSLFKQATEIVVDLHSKNLVHGSIMAESFVVNSSGNLYLSQFEDMRIEDPNSPFRPIGGPAVGAMAFMAPELLDSLRGDGVASLSKATDIYALGCLGFQLFSKSEPFQKYTGLSGNLAIAQVKLITAVVDRHERPERFAGAENIWNTLEACWAPDPASRPSASDLLRRLTSVG</sequence>
<organism evidence="2 3">
    <name type="scientific">Coprinellus micaceus</name>
    <name type="common">Glistening ink-cap mushroom</name>
    <name type="synonym">Coprinus micaceus</name>
    <dbReference type="NCBI Taxonomy" id="71717"/>
    <lineage>
        <taxon>Eukaryota</taxon>
        <taxon>Fungi</taxon>
        <taxon>Dikarya</taxon>
        <taxon>Basidiomycota</taxon>
        <taxon>Agaricomycotina</taxon>
        <taxon>Agaricomycetes</taxon>
        <taxon>Agaricomycetidae</taxon>
        <taxon>Agaricales</taxon>
        <taxon>Agaricineae</taxon>
        <taxon>Psathyrellaceae</taxon>
        <taxon>Coprinellus</taxon>
    </lineage>
</organism>
<evidence type="ECO:0000313" key="2">
    <source>
        <dbReference type="EMBL" id="TEB25484.1"/>
    </source>
</evidence>
<keyword evidence="2" id="KW-0808">Transferase</keyword>
<dbReference type="InterPro" id="IPR050167">
    <property type="entry name" value="Ser_Thr_protein_kinase"/>
</dbReference>
<dbReference type="GO" id="GO:0007165">
    <property type="term" value="P:signal transduction"/>
    <property type="evidence" value="ECO:0007669"/>
    <property type="project" value="TreeGrafter"/>
</dbReference>
<feature type="domain" description="Protein kinase" evidence="1">
    <location>
        <begin position="10"/>
        <end position="285"/>
    </location>
</feature>
<dbReference type="GO" id="GO:0005737">
    <property type="term" value="C:cytoplasm"/>
    <property type="evidence" value="ECO:0007669"/>
    <property type="project" value="TreeGrafter"/>
</dbReference>
<dbReference type="STRING" id="71717.A0A4Y7SV40"/>
<dbReference type="InterPro" id="IPR000719">
    <property type="entry name" value="Prot_kinase_dom"/>
</dbReference>
<keyword evidence="3" id="KW-1185">Reference proteome</keyword>
<dbReference type="Gene3D" id="1.10.510.10">
    <property type="entry name" value="Transferase(Phosphotransferase) domain 1"/>
    <property type="match status" value="1"/>
</dbReference>
<dbReference type="AlphaFoldDB" id="A0A4Y7SV40"/>
<dbReference type="PANTHER" id="PTHR23257">
    <property type="entry name" value="SERINE-THREONINE PROTEIN KINASE"/>
    <property type="match status" value="1"/>
</dbReference>
<accession>A0A4Y7SV40</accession>
<evidence type="ECO:0000313" key="3">
    <source>
        <dbReference type="Proteomes" id="UP000298030"/>
    </source>
</evidence>
<protein>
    <submittedName>
        <fullName evidence="2">Kinase-like protein</fullName>
    </submittedName>
</protein>
<proteinExistence type="predicted"/>
<keyword evidence="2" id="KW-0418">Kinase</keyword>
<name>A0A4Y7SV40_COPMI</name>
<comment type="caution">
    <text evidence="2">The sequence shown here is derived from an EMBL/GenBank/DDBJ whole genome shotgun (WGS) entry which is preliminary data.</text>
</comment>
<dbReference type="PROSITE" id="PS50011">
    <property type="entry name" value="PROTEIN_KINASE_DOM"/>
    <property type="match status" value="1"/>
</dbReference>
<dbReference type="GO" id="GO:0005524">
    <property type="term" value="F:ATP binding"/>
    <property type="evidence" value="ECO:0007669"/>
    <property type="project" value="InterPro"/>
</dbReference>
<dbReference type="SUPFAM" id="SSF56112">
    <property type="entry name" value="Protein kinase-like (PK-like)"/>
    <property type="match status" value="1"/>
</dbReference>
<dbReference type="GO" id="GO:0004672">
    <property type="term" value="F:protein kinase activity"/>
    <property type="evidence" value="ECO:0007669"/>
    <property type="project" value="InterPro"/>
</dbReference>